<dbReference type="Proteomes" id="UP000277890">
    <property type="component" value="Unassembled WGS sequence"/>
</dbReference>
<name>A0A428GNV8_STRCR</name>
<dbReference type="EMBL" id="RJPQ01000026">
    <property type="protein sequence ID" value="RSJ82956.1"/>
    <property type="molecule type" value="Genomic_DNA"/>
</dbReference>
<comment type="caution">
    <text evidence="1">The sequence shown here is derived from an EMBL/GenBank/DDBJ whole genome shotgun (WGS) entry which is preliminary data.</text>
</comment>
<organism evidence="1 2">
    <name type="scientific">Streptococcus cristatus</name>
    <dbReference type="NCBI Taxonomy" id="45634"/>
    <lineage>
        <taxon>Bacteria</taxon>
        <taxon>Bacillati</taxon>
        <taxon>Bacillota</taxon>
        <taxon>Bacilli</taxon>
        <taxon>Lactobacillales</taxon>
        <taxon>Streptococcaceae</taxon>
        <taxon>Streptococcus</taxon>
    </lineage>
</organism>
<accession>A0A428GNV8</accession>
<gene>
    <name evidence="1" type="ORF">D8794_11180</name>
</gene>
<proteinExistence type="predicted"/>
<evidence type="ECO:0000313" key="1">
    <source>
        <dbReference type="EMBL" id="RSJ82956.1"/>
    </source>
</evidence>
<protein>
    <submittedName>
        <fullName evidence="1">Uncharacterized protein</fullName>
    </submittedName>
</protein>
<dbReference type="RefSeq" id="WP_125370694.1">
    <property type="nucleotide sequence ID" value="NZ_RJPO01000002.1"/>
</dbReference>
<evidence type="ECO:0000313" key="2">
    <source>
        <dbReference type="Proteomes" id="UP000277890"/>
    </source>
</evidence>
<dbReference type="AlphaFoldDB" id="A0A428GNV8"/>
<reference evidence="1 2" key="1">
    <citation type="submission" date="2018-11" db="EMBL/GenBank/DDBJ databases">
        <title>Species Designations Belie Phenotypic and Genotypic Heterogeneity in Oral Streptococci.</title>
        <authorList>
            <person name="Velsko I."/>
        </authorList>
    </citation>
    <scope>NUCLEOTIDE SEQUENCE [LARGE SCALE GENOMIC DNA]</scope>
    <source>
        <strain evidence="1 2">A54</strain>
    </source>
</reference>
<sequence length="138" mass="15653">MKKRILMSALGVLLSGFLIFGAISYFNHQTVLKRNREYETSLAKALKNSYKDIKEIQFSDPSYSDKPGGWYVRVKLNFNDGEEVEYSTIHALHLKTNYGGSIGGKEAEKKWNYLDSQKGITSYKILIVFSDGSKGEIK</sequence>